<dbReference type="AlphaFoldDB" id="A0A250X3A7"/>
<feature type="transmembrane region" description="Helical" evidence="6">
    <location>
        <begin position="120"/>
        <end position="146"/>
    </location>
</feature>
<keyword evidence="9" id="KW-1185">Reference proteome</keyword>
<gene>
    <name evidence="8" type="ORF">CEUSTIGMA_g5002.t1</name>
</gene>
<accession>A0A250X3A7</accession>
<feature type="transmembrane region" description="Helical" evidence="6">
    <location>
        <begin position="313"/>
        <end position="332"/>
    </location>
</feature>
<dbReference type="Proteomes" id="UP000232323">
    <property type="component" value="Unassembled WGS sequence"/>
</dbReference>
<feature type="transmembrane region" description="Helical" evidence="6">
    <location>
        <begin position="153"/>
        <end position="172"/>
    </location>
</feature>
<evidence type="ECO:0000256" key="1">
    <source>
        <dbReference type="ARBA" id="ARBA00004141"/>
    </source>
</evidence>
<keyword evidence="2 6" id="KW-0812">Transmembrane</keyword>
<name>A0A250X3A7_9CHLO</name>
<proteinExistence type="predicted"/>
<protein>
    <recommendedName>
        <fullName evidence="7">Sugar phosphate transporter domain-containing protein</fullName>
    </recommendedName>
</protein>
<feature type="transmembrane region" description="Helical" evidence="6">
    <location>
        <begin position="178"/>
        <end position="197"/>
    </location>
</feature>
<sequence>MLQQVAAHIERLQPPSCCAMHVLRISLLILAWYFLGTSLTFYNKLLVGKDSKIFNHEPFPAPLFMASVQFAMQHGLARMAFGSGLCKRTAEPLSWQEWFRSVVPNGTCTGLDISLSMMSLVFISLSFYTMCKATVPLFLLAFAFLWGIEKPNWRLGLVVITISCGLILLVRGETDFDVAGFTLVMVAACMSGLRFTLTQVFLQGHYESAALGSPLEILEALTPVMSCTVLVASLVWERLWVTLPSSAYFENLEEIGLTLILIFVGAVLAFLLVWTEYRLIKETSALTFMIAGTCKEIVTVLLAIMVMGDSFGYVNALGLLIVIAGVILFNMYKWQKIKKGDSSVRSPSTTRKASPETDVSESGDQEMQPLMKHESVDGSHDLNNGSPAGRKLSQIIMGVSNVIPGPSTKKM</sequence>
<feature type="transmembrane region" description="Helical" evidence="6">
    <location>
        <begin position="255"/>
        <end position="274"/>
    </location>
</feature>
<organism evidence="8 9">
    <name type="scientific">Chlamydomonas eustigma</name>
    <dbReference type="NCBI Taxonomy" id="1157962"/>
    <lineage>
        <taxon>Eukaryota</taxon>
        <taxon>Viridiplantae</taxon>
        <taxon>Chlorophyta</taxon>
        <taxon>core chlorophytes</taxon>
        <taxon>Chlorophyceae</taxon>
        <taxon>CS clade</taxon>
        <taxon>Chlamydomonadales</taxon>
        <taxon>Chlamydomonadaceae</taxon>
        <taxon>Chlamydomonas</taxon>
    </lineage>
</organism>
<dbReference type="SUPFAM" id="SSF103481">
    <property type="entry name" value="Multidrug resistance efflux transporter EmrE"/>
    <property type="match status" value="2"/>
</dbReference>
<evidence type="ECO:0000313" key="8">
    <source>
        <dbReference type="EMBL" id="GAX77558.1"/>
    </source>
</evidence>
<evidence type="ECO:0000256" key="4">
    <source>
        <dbReference type="ARBA" id="ARBA00023136"/>
    </source>
</evidence>
<dbReference type="PANTHER" id="PTHR11132">
    <property type="entry name" value="SOLUTE CARRIER FAMILY 35"/>
    <property type="match status" value="1"/>
</dbReference>
<evidence type="ECO:0000256" key="2">
    <source>
        <dbReference type="ARBA" id="ARBA00022692"/>
    </source>
</evidence>
<comment type="subcellular location">
    <subcellularLocation>
        <location evidence="1">Membrane</location>
        <topology evidence="1">Multi-pass membrane protein</topology>
    </subcellularLocation>
</comment>
<evidence type="ECO:0000313" key="9">
    <source>
        <dbReference type="Proteomes" id="UP000232323"/>
    </source>
</evidence>
<feature type="compositionally biased region" description="Polar residues" evidence="5">
    <location>
        <begin position="343"/>
        <end position="352"/>
    </location>
</feature>
<keyword evidence="4 6" id="KW-0472">Membrane</keyword>
<evidence type="ECO:0000259" key="7">
    <source>
        <dbReference type="Pfam" id="PF03151"/>
    </source>
</evidence>
<evidence type="ECO:0000256" key="6">
    <source>
        <dbReference type="SAM" id="Phobius"/>
    </source>
</evidence>
<evidence type="ECO:0000256" key="3">
    <source>
        <dbReference type="ARBA" id="ARBA00022989"/>
    </source>
</evidence>
<feature type="domain" description="Sugar phosphate transporter" evidence="7">
    <location>
        <begin position="24"/>
        <end position="330"/>
    </location>
</feature>
<reference evidence="8 9" key="1">
    <citation type="submission" date="2017-08" db="EMBL/GenBank/DDBJ databases">
        <title>Acidophilic green algal genome provides insights into adaptation to an acidic environment.</title>
        <authorList>
            <person name="Hirooka S."/>
            <person name="Hirose Y."/>
            <person name="Kanesaki Y."/>
            <person name="Higuchi S."/>
            <person name="Fujiwara T."/>
            <person name="Onuma R."/>
            <person name="Era A."/>
            <person name="Ohbayashi R."/>
            <person name="Uzuka A."/>
            <person name="Nozaki H."/>
            <person name="Yoshikawa H."/>
            <person name="Miyagishima S.Y."/>
        </authorList>
    </citation>
    <scope>NUCLEOTIDE SEQUENCE [LARGE SCALE GENOMIC DNA]</scope>
    <source>
        <strain evidence="8 9">NIES-2499</strain>
    </source>
</reference>
<dbReference type="InterPro" id="IPR050186">
    <property type="entry name" value="TPT_transporter"/>
</dbReference>
<dbReference type="STRING" id="1157962.A0A250X3A7"/>
<dbReference type="OrthoDB" id="18894at2759"/>
<dbReference type="InterPro" id="IPR037185">
    <property type="entry name" value="EmrE-like"/>
</dbReference>
<feature type="transmembrane region" description="Helical" evidence="6">
    <location>
        <begin position="217"/>
        <end position="235"/>
    </location>
</feature>
<evidence type="ECO:0000256" key="5">
    <source>
        <dbReference type="SAM" id="MobiDB-lite"/>
    </source>
</evidence>
<feature type="transmembrane region" description="Helical" evidence="6">
    <location>
        <begin position="286"/>
        <end position="307"/>
    </location>
</feature>
<keyword evidence="3 6" id="KW-1133">Transmembrane helix</keyword>
<dbReference type="InterPro" id="IPR004853">
    <property type="entry name" value="Sugar_P_trans_dom"/>
</dbReference>
<comment type="caution">
    <text evidence="8">The sequence shown here is derived from an EMBL/GenBank/DDBJ whole genome shotgun (WGS) entry which is preliminary data.</text>
</comment>
<feature type="region of interest" description="Disordered" evidence="5">
    <location>
        <begin position="341"/>
        <end position="365"/>
    </location>
</feature>
<dbReference type="GO" id="GO:0016020">
    <property type="term" value="C:membrane"/>
    <property type="evidence" value="ECO:0007669"/>
    <property type="project" value="UniProtKB-SubCell"/>
</dbReference>
<dbReference type="Pfam" id="PF03151">
    <property type="entry name" value="TPT"/>
    <property type="match status" value="1"/>
</dbReference>
<feature type="transmembrane region" description="Helical" evidence="6">
    <location>
        <begin position="21"/>
        <end position="42"/>
    </location>
</feature>
<dbReference type="EMBL" id="BEGY01000025">
    <property type="protein sequence ID" value="GAX77558.1"/>
    <property type="molecule type" value="Genomic_DNA"/>
</dbReference>